<comment type="subcellular location">
    <subcellularLocation>
        <location evidence="1">Membrane</location>
        <topology evidence="1">Multi-pass membrane protein</topology>
    </subcellularLocation>
</comment>
<dbReference type="Proteomes" id="UP000033608">
    <property type="component" value="Unassembled WGS sequence"/>
</dbReference>
<dbReference type="SUPFAM" id="SSF103481">
    <property type="entry name" value="Multidrug resistance efflux transporter EmrE"/>
    <property type="match status" value="2"/>
</dbReference>
<proteinExistence type="inferred from homology"/>
<dbReference type="STRING" id="1121477.SAMN02745223_00372"/>
<evidence type="ECO:0000313" key="11">
    <source>
        <dbReference type="Proteomes" id="UP000184533"/>
    </source>
</evidence>
<dbReference type="PANTHER" id="PTHR22911">
    <property type="entry name" value="ACYL-MALONYL CONDENSING ENZYME-RELATED"/>
    <property type="match status" value="1"/>
</dbReference>
<feature type="transmembrane region" description="Helical" evidence="6">
    <location>
        <begin position="244"/>
        <end position="264"/>
    </location>
</feature>
<gene>
    <name evidence="9" type="ORF">SAMN02745223_00372</name>
    <name evidence="8" type="ORF">VW29_06305</name>
</gene>
<accession>A0A0F5LTH3</accession>
<feature type="transmembrane region" description="Helical" evidence="6">
    <location>
        <begin position="75"/>
        <end position="96"/>
    </location>
</feature>
<comment type="similarity">
    <text evidence="2">Belongs to the drug/metabolite transporter (DMT) superfamily. 10 TMS drug/metabolite exporter (DME) (TC 2.A.7.3) family.</text>
</comment>
<dbReference type="RefSeq" id="WP_046134464.1">
    <property type="nucleotide sequence ID" value="NZ_FQVC01000001.1"/>
</dbReference>
<dbReference type="AlphaFoldDB" id="A0A0F5LTH3"/>
<dbReference type="PANTHER" id="PTHR22911:SF6">
    <property type="entry name" value="SOLUTE CARRIER FAMILY 35 MEMBER G1"/>
    <property type="match status" value="1"/>
</dbReference>
<feature type="domain" description="EamA" evidence="7">
    <location>
        <begin position="159"/>
        <end position="285"/>
    </location>
</feature>
<dbReference type="EMBL" id="FQVC01000001">
    <property type="protein sequence ID" value="SHE43634.1"/>
    <property type="molecule type" value="Genomic_DNA"/>
</dbReference>
<evidence type="ECO:0000256" key="4">
    <source>
        <dbReference type="ARBA" id="ARBA00022989"/>
    </source>
</evidence>
<dbReference type="Proteomes" id="UP000184533">
    <property type="component" value="Unassembled WGS sequence"/>
</dbReference>
<feature type="transmembrane region" description="Helical" evidence="6">
    <location>
        <begin position="108"/>
        <end position="125"/>
    </location>
</feature>
<evidence type="ECO:0000256" key="6">
    <source>
        <dbReference type="SAM" id="Phobius"/>
    </source>
</evidence>
<feature type="transmembrane region" description="Helical" evidence="6">
    <location>
        <begin position="270"/>
        <end position="288"/>
    </location>
</feature>
<feature type="transmembrane region" description="Helical" evidence="6">
    <location>
        <begin position="215"/>
        <end position="237"/>
    </location>
</feature>
<organism evidence="8 10">
    <name type="scientific">Devosia limi DSM 17137</name>
    <dbReference type="NCBI Taxonomy" id="1121477"/>
    <lineage>
        <taxon>Bacteria</taxon>
        <taxon>Pseudomonadati</taxon>
        <taxon>Pseudomonadota</taxon>
        <taxon>Alphaproteobacteria</taxon>
        <taxon>Hyphomicrobiales</taxon>
        <taxon>Devosiaceae</taxon>
        <taxon>Devosia</taxon>
    </lineage>
</organism>
<keyword evidence="5 6" id="KW-0472">Membrane</keyword>
<dbReference type="GO" id="GO:0016020">
    <property type="term" value="C:membrane"/>
    <property type="evidence" value="ECO:0007669"/>
    <property type="project" value="UniProtKB-SubCell"/>
</dbReference>
<dbReference type="Pfam" id="PF00892">
    <property type="entry name" value="EamA"/>
    <property type="match status" value="2"/>
</dbReference>
<protein>
    <submittedName>
        <fullName evidence="9">EamA domain-containing membrane protein RarD</fullName>
    </submittedName>
</protein>
<feature type="transmembrane region" description="Helical" evidence="6">
    <location>
        <begin position="37"/>
        <end position="63"/>
    </location>
</feature>
<feature type="domain" description="EamA" evidence="7">
    <location>
        <begin position="16"/>
        <end position="146"/>
    </location>
</feature>
<evidence type="ECO:0000313" key="9">
    <source>
        <dbReference type="EMBL" id="SHE43634.1"/>
    </source>
</evidence>
<sequence>MSAPSLARAAETASLKGMVLGVLAYSMFAFHDALVKGIIMVMPIAQIMFVRSLVIVLGCLLVGRGKLIADLAGSTNIAMMLMRAMLTLAAWAMFYSTGRDLQLAEMTTLYYVAPIITILLAVVFLKERLTMARAGAAAIGFFGVVVACNPGGIAIGLPALLVLLAALCWGVAMILLRTISKSERSLTQIFFLNLVHLSVMGLVSIWLWQPMGWRELGFIAAAGIIGGIGQFVLVEAARQVPASVLGTVEYSALFWSFLLGYLFWSEQPGLLVYIGAALVVAAGLVLAWSERRGRRVIGTVLPVVGGDLT</sequence>
<dbReference type="InterPro" id="IPR037185">
    <property type="entry name" value="EmrE-like"/>
</dbReference>
<reference evidence="9 11" key="2">
    <citation type="submission" date="2016-11" db="EMBL/GenBank/DDBJ databases">
        <authorList>
            <person name="Jaros S."/>
            <person name="Januszkiewicz K."/>
            <person name="Wedrychowicz H."/>
        </authorList>
    </citation>
    <scope>NUCLEOTIDE SEQUENCE [LARGE SCALE GENOMIC DNA]</scope>
    <source>
        <strain evidence="9 11">DSM 17137</strain>
    </source>
</reference>
<evidence type="ECO:0000256" key="1">
    <source>
        <dbReference type="ARBA" id="ARBA00004141"/>
    </source>
</evidence>
<feature type="transmembrane region" description="Helical" evidence="6">
    <location>
        <begin position="132"/>
        <end position="153"/>
    </location>
</feature>
<dbReference type="PATRIC" id="fig|1121477.3.peg.2351"/>
<evidence type="ECO:0000313" key="8">
    <source>
        <dbReference type="EMBL" id="KKB85675.1"/>
    </source>
</evidence>
<evidence type="ECO:0000256" key="2">
    <source>
        <dbReference type="ARBA" id="ARBA00009853"/>
    </source>
</evidence>
<keyword evidence="4 6" id="KW-1133">Transmembrane helix</keyword>
<keyword evidence="3 6" id="KW-0812">Transmembrane</keyword>
<dbReference type="OrthoDB" id="7818056at2"/>
<evidence type="ECO:0000256" key="5">
    <source>
        <dbReference type="ARBA" id="ARBA00023136"/>
    </source>
</evidence>
<feature type="transmembrane region" description="Helical" evidence="6">
    <location>
        <begin position="159"/>
        <end position="177"/>
    </location>
</feature>
<keyword evidence="10" id="KW-1185">Reference proteome</keyword>
<feature type="transmembrane region" description="Helical" evidence="6">
    <location>
        <begin position="189"/>
        <end position="209"/>
    </location>
</feature>
<dbReference type="EMBL" id="LAJF01000053">
    <property type="protein sequence ID" value="KKB85675.1"/>
    <property type="molecule type" value="Genomic_DNA"/>
</dbReference>
<evidence type="ECO:0000313" key="10">
    <source>
        <dbReference type="Proteomes" id="UP000033608"/>
    </source>
</evidence>
<dbReference type="InterPro" id="IPR000620">
    <property type="entry name" value="EamA_dom"/>
</dbReference>
<evidence type="ECO:0000259" key="7">
    <source>
        <dbReference type="Pfam" id="PF00892"/>
    </source>
</evidence>
<evidence type="ECO:0000256" key="3">
    <source>
        <dbReference type="ARBA" id="ARBA00022692"/>
    </source>
</evidence>
<feature type="transmembrane region" description="Helical" evidence="6">
    <location>
        <begin position="12"/>
        <end position="31"/>
    </location>
</feature>
<name>A0A0F5LTH3_9HYPH</name>
<reference evidence="8 10" key="1">
    <citation type="submission" date="2015-03" db="EMBL/GenBank/DDBJ databases">
        <authorList>
            <person name="Hassan Y.I."/>
            <person name="Lepp D."/>
            <person name="Zhou T."/>
        </authorList>
    </citation>
    <scope>NUCLEOTIDE SEQUENCE [LARGE SCALE GENOMIC DNA]</scope>
    <source>
        <strain evidence="8 10">DSM 17137</strain>
    </source>
</reference>